<keyword evidence="3" id="KW-1185">Reference proteome</keyword>
<protein>
    <recommendedName>
        <fullName evidence="1">Protein kinase domain-containing protein</fullName>
    </recommendedName>
</protein>
<sequence length="142" mass="15746">MASYTGSCYKNQSNYAIGKLNTTDGSASLQILNEMKCLSTSFLHSLASPVIHRDLEPRNNLPNQAMEAKVTDFGISKERLDQRMTAGVGTLFWMVPEVMWGGGMVLSELGVHTFPYARTTKQPNGSQVHARVQLKRCTGFKF</sequence>
<gene>
    <name evidence="2" type="ORF">PHYSODRAFT_320868</name>
</gene>
<dbReference type="SUPFAM" id="SSF56112">
    <property type="entry name" value="Protein kinase-like (PK-like)"/>
    <property type="match status" value="1"/>
</dbReference>
<dbReference type="Gene3D" id="1.10.510.10">
    <property type="entry name" value="Transferase(Phosphotransferase) domain 1"/>
    <property type="match status" value="1"/>
</dbReference>
<dbReference type="GeneID" id="20644540"/>
<name>G4YGP9_PHYSP</name>
<evidence type="ECO:0000259" key="1">
    <source>
        <dbReference type="PROSITE" id="PS50011"/>
    </source>
</evidence>
<evidence type="ECO:0000313" key="2">
    <source>
        <dbReference type="EMBL" id="EGZ27012.1"/>
    </source>
</evidence>
<dbReference type="Proteomes" id="UP000002640">
    <property type="component" value="Unassembled WGS sequence"/>
</dbReference>
<reference evidence="2 3" key="1">
    <citation type="journal article" date="2006" name="Science">
        <title>Phytophthora genome sequences uncover evolutionary origins and mechanisms of pathogenesis.</title>
        <authorList>
            <person name="Tyler B.M."/>
            <person name="Tripathy S."/>
            <person name="Zhang X."/>
            <person name="Dehal P."/>
            <person name="Jiang R.H."/>
            <person name="Aerts A."/>
            <person name="Arredondo F.D."/>
            <person name="Baxter L."/>
            <person name="Bensasson D."/>
            <person name="Beynon J.L."/>
            <person name="Chapman J."/>
            <person name="Damasceno C.M."/>
            <person name="Dorrance A.E."/>
            <person name="Dou D."/>
            <person name="Dickerman A.W."/>
            <person name="Dubchak I.L."/>
            <person name="Garbelotto M."/>
            <person name="Gijzen M."/>
            <person name="Gordon S.G."/>
            <person name="Govers F."/>
            <person name="Grunwald N.J."/>
            <person name="Huang W."/>
            <person name="Ivors K.L."/>
            <person name="Jones R.W."/>
            <person name="Kamoun S."/>
            <person name="Krampis K."/>
            <person name="Lamour K.H."/>
            <person name="Lee M.K."/>
            <person name="McDonald W.H."/>
            <person name="Medina M."/>
            <person name="Meijer H.J."/>
            <person name="Nordberg E.K."/>
            <person name="Maclean D.J."/>
            <person name="Ospina-Giraldo M.D."/>
            <person name="Morris P.F."/>
            <person name="Phuntumart V."/>
            <person name="Putnam N.H."/>
            <person name="Rash S."/>
            <person name="Rose J.K."/>
            <person name="Sakihama Y."/>
            <person name="Salamov A.A."/>
            <person name="Savidor A."/>
            <person name="Scheuring C.F."/>
            <person name="Smith B.M."/>
            <person name="Sobral B.W."/>
            <person name="Terry A."/>
            <person name="Torto-Alalibo T.A."/>
            <person name="Win J."/>
            <person name="Xu Z."/>
            <person name="Zhang H."/>
            <person name="Grigoriev I.V."/>
            <person name="Rokhsar D.S."/>
            <person name="Boore J.L."/>
        </authorList>
    </citation>
    <scope>NUCLEOTIDE SEQUENCE [LARGE SCALE GENOMIC DNA]</scope>
    <source>
        <strain evidence="2 3">P6497</strain>
    </source>
</reference>
<dbReference type="PANTHER" id="PTHR44329:SF214">
    <property type="entry name" value="PROTEIN KINASE DOMAIN-CONTAINING PROTEIN"/>
    <property type="match status" value="1"/>
</dbReference>
<dbReference type="InterPro" id="IPR051681">
    <property type="entry name" value="Ser/Thr_Kinases-Pseudokinases"/>
</dbReference>
<dbReference type="GO" id="GO:0005524">
    <property type="term" value="F:ATP binding"/>
    <property type="evidence" value="ECO:0007669"/>
    <property type="project" value="InterPro"/>
</dbReference>
<dbReference type="PROSITE" id="PS50011">
    <property type="entry name" value="PROTEIN_KINASE_DOM"/>
    <property type="match status" value="1"/>
</dbReference>
<evidence type="ECO:0000313" key="3">
    <source>
        <dbReference type="Proteomes" id="UP000002640"/>
    </source>
</evidence>
<dbReference type="EMBL" id="JH159151">
    <property type="protein sequence ID" value="EGZ27012.1"/>
    <property type="molecule type" value="Genomic_DNA"/>
</dbReference>
<dbReference type="PANTHER" id="PTHR44329">
    <property type="entry name" value="SERINE/THREONINE-PROTEIN KINASE TNNI3K-RELATED"/>
    <property type="match status" value="1"/>
</dbReference>
<dbReference type="Pfam" id="PF00069">
    <property type="entry name" value="Pkinase"/>
    <property type="match status" value="1"/>
</dbReference>
<dbReference type="RefSeq" id="XP_009514287.1">
    <property type="nucleotide sequence ID" value="XM_009515992.1"/>
</dbReference>
<dbReference type="InterPro" id="IPR000719">
    <property type="entry name" value="Prot_kinase_dom"/>
</dbReference>
<feature type="domain" description="Protein kinase" evidence="1">
    <location>
        <begin position="1"/>
        <end position="142"/>
    </location>
</feature>
<dbReference type="InterPro" id="IPR011009">
    <property type="entry name" value="Kinase-like_dom_sf"/>
</dbReference>
<dbReference type="KEGG" id="psoj:PHYSODRAFT_320868"/>
<dbReference type="GO" id="GO:0004674">
    <property type="term" value="F:protein serine/threonine kinase activity"/>
    <property type="evidence" value="ECO:0007669"/>
    <property type="project" value="TreeGrafter"/>
</dbReference>
<organism evidence="2 3">
    <name type="scientific">Phytophthora sojae (strain P6497)</name>
    <name type="common">Soybean stem and root rot agent</name>
    <name type="synonym">Phytophthora megasperma f. sp. glycines</name>
    <dbReference type="NCBI Taxonomy" id="1094619"/>
    <lineage>
        <taxon>Eukaryota</taxon>
        <taxon>Sar</taxon>
        <taxon>Stramenopiles</taxon>
        <taxon>Oomycota</taxon>
        <taxon>Peronosporomycetes</taxon>
        <taxon>Peronosporales</taxon>
        <taxon>Peronosporaceae</taxon>
        <taxon>Phytophthora</taxon>
    </lineage>
</organism>
<dbReference type="AlphaFoldDB" id="G4YGP9"/>
<dbReference type="InParanoid" id="G4YGP9"/>
<dbReference type="STRING" id="1094619.G4YGP9"/>
<accession>G4YGP9</accession>
<proteinExistence type="predicted"/>